<dbReference type="EMBL" id="JACAZH010000009">
    <property type="protein sequence ID" value="KAF7358951.1"/>
    <property type="molecule type" value="Genomic_DNA"/>
</dbReference>
<accession>A0A8H6YHT3</accession>
<proteinExistence type="predicted"/>
<evidence type="ECO:0000256" key="1">
    <source>
        <dbReference type="SAM" id="SignalP"/>
    </source>
</evidence>
<evidence type="ECO:0000313" key="2">
    <source>
        <dbReference type="EMBL" id="KAF7358951.1"/>
    </source>
</evidence>
<organism evidence="2 3">
    <name type="scientific">Mycena sanguinolenta</name>
    <dbReference type="NCBI Taxonomy" id="230812"/>
    <lineage>
        <taxon>Eukaryota</taxon>
        <taxon>Fungi</taxon>
        <taxon>Dikarya</taxon>
        <taxon>Basidiomycota</taxon>
        <taxon>Agaricomycotina</taxon>
        <taxon>Agaricomycetes</taxon>
        <taxon>Agaricomycetidae</taxon>
        <taxon>Agaricales</taxon>
        <taxon>Marasmiineae</taxon>
        <taxon>Mycenaceae</taxon>
        <taxon>Mycena</taxon>
    </lineage>
</organism>
<dbReference type="Proteomes" id="UP000623467">
    <property type="component" value="Unassembled WGS sequence"/>
</dbReference>
<name>A0A8H6YHT3_9AGAR</name>
<keyword evidence="3" id="KW-1185">Reference proteome</keyword>
<gene>
    <name evidence="2" type="ORF">MSAN_01235500</name>
</gene>
<feature type="signal peptide" evidence="1">
    <location>
        <begin position="1"/>
        <end position="18"/>
    </location>
</feature>
<keyword evidence="1" id="KW-0732">Signal</keyword>
<dbReference type="OrthoDB" id="2931769at2759"/>
<reference evidence="2" key="1">
    <citation type="submission" date="2020-05" db="EMBL/GenBank/DDBJ databases">
        <title>Mycena genomes resolve the evolution of fungal bioluminescence.</title>
        <authorList>
            <person name="Tsai I.J."/>
        </authorList>
    </citation>
    <scope>NUCLEOTIDE SEQUENCE</scope>
    <source>
        <strain evidence="2">160909Yilan</strain>
    </source>
</reference>
<evidence type="ECO:0000313" key="3">
    <source>
        <dbReference type="Proteomes" id="UP000623467"/>
    </source>
</evidence>
<sequence length="180" mass="19444">MFSKLLALAASASALVGAVPSFQTPMVTCSLTQSASVSHALEAGYYTVYNGARGHDRLASFNPIAPVVVLPGEVPEAYVTWKVTPVAGTESEYHIMNVGTGSGAGLDDDVIITTKGFGDFVTIEPLNDGGYRIHAHVPGDHRVWVWHTCEPDQGLSRVHTDPIFGVPEQTWYFHPSSYRQ</sequence>
<comment type="caution">
    <text evidence="2">The sequence shown here is derived from an EMBL/GenBank/DDBJ whole genome shotgun (WGS) entry which is preliminary data.</text>
</comment>
<feature type="chain" id="PRO_5034970609" evidence="1">
    <location>
        <begin position="19"/>
        <end position="180"/>
    </location>
</feature>
<protein>
    <submittedName>
        <fullName evidence="2">Uncharacterized protein</fullName>
    </submittedName>
</protein>
<dbReference type="AlphaFoldDB" id="A0A8H6YHT3"/>